<comment type="caution">
    <text evidence="1">The sequence shown here is derived from an EMBL/GenBank/DDBJ whole genome shotgun (WGS) entry which is preliminary data.</text>
</comment>
<dbReference type="RefSeq" id="WP_171045539.1">
    <property type="nucleotide sequence ID" value="NZ_PNBW01000291.1"/>
</dbReference>
<sequence>DPVGIKIENNTCTTANSSKVVSIRATEAVTDGGTGYSIIGGVSAAQKVVDISPQFYTFYGSSTAEAEVNAESSDSAGNAIIARTEFVYNAGDVTDQLVSKQHEVVYKTSFYNRGAGDLDQAITLDADD</sequence>
<gene>
    <name evidence="1" type="ORF">CWC20_21540</name>
</gene>
<evidence type="ECO:0000313" key="2">
    <source>
        <dbReference type="Proteomes" id="UP000307164"/>
    </source>
</evidence>
<feature type="non-terminal residue" evidence="1">
    <location>
        <position position="1"/>
    </location>
</feature>
<dbReference type="Proteomes" id="UP000307164">
    <property type="component" value="Unassembled WGS sequence"/>
</dbReference>
<dbReference type="EMBL" id="PNBW01000291">
    <property type="protein sequence ID" value="TMO67492.1"/>
    <property type="molecule type" value="Genomic_DNA"/>
</dbReference>
<evidence type="ECO:0000313" key="1">
    <source>
        <dbReference type="EMBL" id="TMO67492.1"/>
    </source>
</evidence>
<accession>A0ABY2VRP5</accession>
<keyword evidence="2" id="KW-1185">Reference proteome</keyword>
<feature type="non-terminal residue" evidence="1">
    <location>
        <position position="128"/>
    </location>
</feature>
<protein>
    <submittedName>
        <fullName evidence="1">Uncharacterized protein</fullName>
    </submittedName>
</protein>
<organism evidence="1 2">
    <name type="scientific">Pseudoalteromonas aurantia</name>
    <dbReference type="NCBI Taxonomy" id="43654"/>
    <lineage>
        <taxon>Bacteria</taxon>
        <taxon>Pseudomonadati</taxon>
        <taxon>Pseudomonadota</taxon>
        <taxon>Gammaproteobacteria</taxon>
        <taxon>Alteromonadales</taxon>
        <taxon>Pseudoalteromonadaceae</taxon>
        <taxon>Pseudoalteromonas</taxon>
    </lineage>
</organism>
<reference evidence="2" key="1">
    <citation type="submission" date="2019-06" db="EMBL/GenBank/DDBJ databases">
        <title>Co-occurence of chitin degradation, pigmentation and bioactivity in marine Pseudoalteromonas.</title>
        <authorList>
            <person name="Sonnenschein E.C."/>
            <person name="Bech P.K."/>
        </authorList>
    </citation>
    <scope>NUCLEOTIDE SEQUENCE [LARGE SCALE GENOMIC DNA]</scope>
    <source>
        <strain evidence="2">S3895</strain>
    </source>
</reference>
<name>A0ABY2VRP5_9GAMM</name>
<proteinExistence type="predicted"/>